<dbReference type="PANTHER" id="PTHR36712:SF1">
    <property type="entry name" value="TRANSMEMBRANE PROTEIN"/>
    <property type="match status" value="1"/>
</dbReference>
<dbReference type="PANTHER" id="PTHR36712">
    <property type="entry name" value="TRANSMEMBRANE PROTEIN"/>
    <property type="match status" value="1"/>
</dbReference>
<keyword evidence="1" id="KW-0472">Membrane</keyword>
<keyword evidence="3" id="KW-1185">Reference proteome</keyword>
<comment type="caution">
    <text evidence="2">The sequence shown here is derived from an EMBL/GenBank/DDBJ whole genome shotgun (WGS) entry which is preliminary data.</text>
</comment>
<gene>
    <name evidence="2" type="ORF">PIB30_098774</name>
</gene>
<evidence type="ECO:0000313" key="3">
    <source>
        <dbReference type="Proteomes" id="UP001341840"/>
    </source>
</evidence>
<dbReference type="EMBL" id="JASCZI010062981">
    <property type="protein sequence ID" value="MED6140966.1"/>
    <property type="molecule type" value="Genomic_DNA"/>
</dbReference>
<evidence type="ECO:0000313" key="2">
    <source>
        <dbReference type="EMBL" id="MED6140966.1"/>
    </source>
</evidence>
<protein>
    <submittedName>
        <fullName evidence="2">Uncharacterized protein</fullName>
    </submittedName>
</protein>
<reference evidence="2 3" key="1">
    <citation type="journal article" date="2023" name="Plants (Basel)">
        <title>Bridging the Gap: Combining Genomics and Transcriptomics Approaches to Understand Stylosanthes scabra, an Orphan Legume from the Brazilian Caatinga.</title>
        <authorList>
            <person name="Ferreira-Neto J.R.C."/>
            <person name="da Silva M.D."/>
            <person name="Binneck E."/>
            <person name="de Melo N.F."/>
            <person name="da Silva R.H."/>
            <person name="de Melo A.L.T.M."/>
            <person name="Pandolfi V."/>
            <person name="Bustamante F.O."/>
            <person name="Brasileiro-Vidal A.C."/>
            <person name="Benko-Iseppon A.M."/>
        </authorList>
    </citation>
    <scope>NUCLEOTIDE SEQUENCE [LARGE SCALE GENOMIC DNA]</scope>
    <source>
        <tissue evidence="2">Leaves</tissue>
    </source>
</reference>
<keyword evidence="1" id="KW-1133">Transmembrane helix</keyword>
<name>A0ABU6SY69_9FABA</name>
<dbReference type="Proteomes" id="UP001341840">
    <property type="component" value="Unassembled WGS sequence"/>
</dbReference>
<accession>A0ABU6SY69</accession>
<keyword evidence="1" id="KW-0812">Transmembrane</keyword>
<proteinExistence type="predicted"/>
<feature type="transmembrane region" description="Helical" evidence="1">
    <location>
        <begin position="20"/>
        <end position="37"/>
    </location>
</feature>
<sequence>MRLFDEFQEILNIQKFQRFVSYTGFYCFATLINYAYVSNITRAGYSRADQFYASYPAGTELLTDTSKLLLETALKLKSGVRLSSASWPNTLIVKGRLQMHTIR</sequence>
<evidence type="ECO:0000256" key="1">
    <source>
        <dbReference type="SAM" id="Phobius"/>
    </source>
</evidence>
<organism evidence="2 3">
    <name type="scientific">Stylosanthes scabra</name>
    <dbReference type="NCBI Taxonomy" id="79078"/>
    <lineage>
        <taxon>Eukaryota</taxon>
        <taxon>Viridiplantae</taxon>
        <taxon>Streptophyta</taxon>
        <taxon>Embryophyta</taxon>
        <taxon>Tracheophyta</taxon>
        <taxon>Spermatophyta</taxon>
        <taxon>Magnoliopsida</taxon>
        <taxon>eudicotyledons</taxon>
        <taxon>Gunneridae</taxon>
        <taxon>Pentapetalae</taxon>
        <taxon>rosids</taxon>
        <taxon>fabids</taxon>
        <taxon>Fabales</taxon>
        <taxon>Fabaceae</taxon>
        <taxon>Papilionoideae</taxon>
        <taxon>50 kb inversion clade</taxon>
        <taxon>dalbergioids sensu lato</taxon>
        <taxon>Dalbergieae</taxon>
        <taxon>Pterocarpus clade</taxon>
        <taxon>Stylosanthes</taxon>
    </lineage>
</organism>
<feature type="non-terminal residue" evidence="2">
    <location>
        <position position="103"/>
    </location>
</feature>